<feature type="compositionally biased region" description="Polar residues" evidence="1">
    <location>
        <begin position="508"/>
        <end position="517"/>
    </location>
</feature>
<dbReference type="SUPFAM" id="SSF49879">
    <property type="entry name" value="SMAD/FHA domain"/>
    <property type="match status" value="1"/>
</dbReference>
<dbReference type="EMBL" id="JAUOZU010000018">
    <property type="protein sequence ID" value="MDO6966463.1"/>
    <property type="molecule type" value="Genomic_DNA"/>
</dbReference>
<evidence type="ECO:0000313" key="4">
    <source>
        <dbReference type="Proteomes" id="UP001174932"/>
    </source>
</evidence>
<accession>A0ABT8YRV9</accession>
<reference evidence="3" key="1">
    <citation type="journal article" date="2015" name="Int. J. Syst. Evol. Microbiol.">
        <title>Rhizobium alvei sp. nov., isolated from a freshwater river.</title>
        <authorList>
            <person name="Sheu S.Y."/>
            <person name="Huang H.W."/>
            <person name="Young C.C."/>
            <person name="Chen W.M."/>
        </authorList>
    </citation>
    <scope>NUCLEOTIDE SEQUENCE</scope>
    <source>
        <strain evidence="3">TNR-22</strain>
    </source>
</reference>
<evidence type="ECO:0000256" key="1">
    <source>
        <dbReference type="SAM" id="MobiDB-lite"/>
    </source>
</evidence>
<sequence>MEDPSQSMIFKILNGPQNGVEVALESGEYSIGNDRDDDLQITDVALSGKHGRLRIADGRISITAGSGSISTSTGLILNAGETAWHDIDQLDVVTTGATRFAVGKASANWAGLLASASANASPEKTVRTESSLPVHSGTLMRYGLPVLALVVLVTFLAIGLTNSQGSISSLIKRSNSSDVEVVRAAIARFPFAAQVKVIEEVDGSIFASGYVDSLVERRAVNDAVAASGVQVRMRLWAREVVRNEVTSLIDVRRLPLTFDMTKDGQIVLKGRELDKAKVDELSALISQQVVGVSGVRSEVETAENVLENVRELARRAKVGEGVLFRLASLDSGGQLIEATGAIRNDQIDAWLGFLKSYAASIADIMALRSYVGIEGQTVIVNKTDPAAPGPANTVKTTDDAPASVPLILASEKSAPGTVGRRVPLDMFLNNQTSYEKLLDAVAPSKSKNDADQSNPVKADASKADPAKPDSVRKTTADKQNNSDEVATDPDTDKAADADRALTDDRSKPNNPSDTSLMQALGVTPAADNLPADDEGAKEGPETARLPDTTRDKNDTIKNTTDATEDAVDKSADKVSDTAEAVNVAVVKTPDDQSSPVVADDMSKPELPAATEKAEVPAKPATDGTNKSDTTKKAETPPVLDVAQLTQTKEAAKAVRQLRDATTAILKLNKSTRLNDLLGPERGKDVQQALDRISVNVKQQAAIRPLIAEKAGPQDASACWQGSNITPDVLPTLIFWLDLLSISENVSINDLFIDNYGLLLEAGLSPDRVRDCLLRQKDPEIAKLAESSIYLEEVGRNPDFIRFLLRSSPTYTLALAGANTNGSRYIQLDNGDKLTEGAAPSLNSRIASIGELGVLVKVPNGYVAEVYPKSMPWMIR</sequence>
<keyword evidence="4" id="KW-1185">Reference proteome</keyword>
<gene>
    <name evidence="3" type="ORF">Q4481_21120</name>
</gene>
<evidence type="ECO:0000259" key="2">
    <source>
        <dbReference type="Pfam" id="PF16697"/>
    </source>
</evidence>
<feature type="domain" description="YscD cytoplasmic" evidence="2">
    <location>
        <begin position="11"/>
        <end position="104"/>
    </location>
</feature>
<feature type="compositionally biased region" description="Basic and acidic residues" evidence="1">
    <location>
        <begin position="459"/>
        <end position="476"/>
    </location>
</feature>
<dbReference type="RefSeq" id="WP_304378391.1">
    <property type="nucleotide sequence ID" value="NZ_JAUOZU010000018.1"/>
</dbReference>
<dbReference type="Gene3D" id="2.60.200.20">
    <property type="match status" value="1"/>
</dbReference>
<organism evidence="3 4">
    <name type="scientific">Rhizobium alvei</name>
    <dbReference type="NCBI Taxonomy" id="1132659"/>
    <lineage>
        <taxon>Bacteria</taxon>
        <taxon>Pseudomonadati</taxon>
        <taxon>Pseudomonadota</taxon>
        <taxon>Alphaproteobacteria</taxon>
        <taxon>Hyphomicrobiales</taxon>
        <taxon>Rhizobiaceae</taxon>
        <taxon>Rhizobium/Agrobacterium group</taxon>
        <taxon>Rhizobium</taxon>
    </lineage>
</organism>
<feature type="region of interest" description="Disordered" evidence="1">
    <location>
        <begin position="607"/>
        <end position="637"/>
    </location>
</feature>
<evidence type="ECO:0000313" key="3">
    <source>
        <dbReference type="EMBL" id="MDO6966463.1"/>
    </source>
</evidence>
<reference evidence="3" key="2">
    <citation type="submission" date="2023-07" db="EMBL/GenBank/DDBJ databases">
        <authorList>
            <person name="Shen H."/>
        </authorList>
    </citation>
    <scope>NUCLEOTIDE SEQUENCE</scope>
    <source>
        <strain evidence="3">TNR-22</strain>
    </source>
</reference>
<comment type="caution">
    <text evidence="3">The sequence shown here is derived from an EMBL/GenBank/DDBJ whole genome shotgun (WGS) entry which is preliminary data.</text>
</comment>
<feature type="compositionally biased region" description="Basic and acidic residues" evidence="1">
    <location>
        <begin position="490"/>
        <end position="507"/>
    </location>
</feature>
<name>A0ABT8YRV9_9HYPH</name>
<protein>
    <submittedName>
        <fullName evidence="3">FHA domain-containing protein</fullName>
    </submittedName>
</protein>
<dbReference type="Proteomes" id="UP001174932">
    <property type="component" value="Unassembled WGS sequence"/>
</dbReference>
<proteinExistence type="predicted"/>
<dbReference type="InterPro" id="IPR008984">
    <property type="entry name" value="SMAD_FHA_dom_sf"/>
</dbReference>
<dbReference type="InterPro" id="IPR032030">
    <property type="entry name" value="YscD_cytoplasmic_dom"/>
</dbReference>
<dbReference type="Pfam" id="PF16697">
    <property type="entry name" value="Yop-YscD_cpl"/>
    <property type="match status" value="1"/>
</dbReference>
<feature type="region of interest" description="Disordered" evidence="1">
    <location>
        <begin position="443"/>
        <end position="573"/>
    </location>
</feature>